<dbReference type="EMBL" id="CP158375">
    <property type="protein sequence ID" value="XDO98711.1"/>
    <property type="molecule type" value="Genomic_DNA"/>
</dbReference>
<name>A0AB39KZA5_9CAUL</name>
<sequence>MISDRSSPHRPPTSCDTGSQHPEDPKDHQRLRIRTGADEIYDWEFDKGFSELTAAPGSITVDETQFALSLAQRGAALTFAPQIAIHGQLSRGKLEVVLDDWATSGPGLYVHYSRLGQVPTALQLLIDLIREQRPLGL</sequence>
<gene>
    <name evidence="4" type="ORF">ABOZ73_00380</name>
</gene>
<dbReference type="PANTHER" id="PTHR30537:SF1">
    <property type="entry name" value="HTH-TYPE TRANSCRIPTIONAL REGULATOR PGRR"/>
    <property type="match status" value="1"/>
</dbReference>
<feature type="domain" description="LysR substrate-binding" evidence="3">
    <location>
        <begin position="19"/>
        <end position="132"/>
    </location>
</feature>
<organism evidence="4">
    <name type="scientific">Caulobacter sp. 73W</name>
    <dbReference type="NCBI Taxonomy" id="3161137"/>
    <lineage>
        <taxon>Bacteria</taxon>
        <taxon>Pseudomonadati</taxon>
        <taxon>Pseudomonadota</taxon>
        <taxon>Alphaproteobacteria</taxon>
        <taxon>Caulobacterales</taxon>
        <taxon>Caulobacteraceae</taxon>
        <taxon>Caulobacter</taxon>
    </lineage>
</organism>
<dbReference type="InterPro" id="IPR005119">
    <property type="entry name" value="LysR_subst-bd"/>
</dbReference>
<dbReference type="GO" id="GO:0006351">
    <property type="term" value="P:DNA-templated transcription"/>
    <property type="evidence" value="ECO:0007669"/>
    <property type="project" value="TreeGrafter"/>
</dbReference>
<dbReference type="Pfam" id="PF03466">
    <property type="entry name" value="LysR_substrate"/>
    <property type="match status" value="1"/>
</dbReference>
<dbReference type="GO" id="GO:0003700">
    <property type="term" value="F:DNA-binding transcription factor activity"/>
    <property type="evidence" value="ECO:0007669"/>
    <property type="project" value="TreeGrafter"/>
</dbReference>
<proteinExistence type="inferred from homology"/>
<dbReference type="RefSeq" id="WP_369062582.1">
    <property type="nucleotide sequence ID" value="NZ_CP158375.1"/>
</dbReference>
<dbReference type="AlphaFoldDB" id="A0AB39KZA5"/>
<evidence type="ECO:0000256" key="1">
    <source>
        <dbReference type="ARBA" id="ARBA00009437"/>
    </source>
</evidence>
<evidence type="ECO:0000313" key="4">
    <source>
        <dbReference type="EMBL" id="XDO98711.1"/>
    </source>
</evidence>
<reference evidence="4" key="1">
    <citation type="submission" date="2024-06" db="EMBL/GenBank/DDBJ databases">
        <title>Caulobacter inopinatus, sp. nov.</title>
        <authorList>
            <person name="Donachie S.P."/>
        </authorList>
    </citation>
    <scope>NUCLEOTIDE SEQUENCE</scope>
    <source>
        <strain evidence="4">73W</strain>
    </source>
</reference>
<comment type="similarity">
    <text evidence="1">Belongs to the LysR transcriptional regulatory family.</text>
</comment>
<dbReference type="Gene3D" id="3.40.190.290">
    <property type="match status" value="1"/>
</dbReference>
<dbReference type="PANTHER" id="PTHR30537">
    <property type="entry name" value="HTH-TYPE TRANSCRIPTIONAL REGULATOR"/>
    <property type="match status" value="1"/>
</dbReference>
<accession>A0AB39KZA5</accession>
<dbReference type="GO" id="GO:0043565">
    <property type="term" value="F:sequence-specific DNA binding"/>
    <property type="evidence" value="ECO:0007669"/>
    <property type="project" value="TreeGrafter"/>
</dbReference>
<dbReference type="InterPro" id="IPR058163">
    <property type="entry name" value="LysR-type_TF_proteobact-type"/>
</dbReference>
<protein>
    <submittedName>
        <fullName evidence="4">LysR substrate-binding domain-containing protein</fullName>
    </submittedName>
</protein>
<dbReference type="SUPFAM" id="SSF53850">
    <property type="entry name" value="Periplasmic binding protein-like II"/>
    <property type="match status" value="1"/>
</dbReference>
<feature type="region of interest" description="Disordered" evidence="2">
    <location>
        <begin position="1"/>
        <end position="29"/>
    </location>
</feature>
<evidence type="ECO:0000259" key="3">
    <source>
        <dbReference type="Pfam" id="PF03466"/>
    </source>
</evidence>
<evidence type="ECO:0000256" key="2">
    <source>
        <dbReference type="SAM" id="MobiDB-lite"/>
    </source>
</evidence>